<dbReference type="InterPro" id="IPR051356">
    <property type="entry name" value="SOX/SOX-like_TF"/>
</dbReference>
<feature type="compositionally biased region" description="Low complexity" evidence="4">
    <location>
        <begin position="61"/>
        <end position="71"/>
    </location>
</feature>
<dbReference type="GO" id="GO:0000981">
    <property type="term" value="F:DNA-binding transcription factor activity, RNA polymerase II-specific"/>
    <property type="evidence" value="ECO:0007669"/>
    <property type="project" value="TreeGrafter"/>
</dbReference>
<dbReference type="STRING" id="765440.A0A0C3FXW8"/>
<sequence>MPAVRLNRRRRSSLAISAFNPIKAGTYGVHSPGPRVVTFAPNVTPGTYVEPELPSPDDSDPSSPSSKLFPPSQLPAPAPARRRVPPGKRRSMGYIPRPPNAFMLFRADFVRQKHVPGSIETNHGSLSKIIGNCWRSLPLEEKRVWEVKAKHAKAEHKQIYPEYRFRPVHNKNKEKKEKPITTPGDERRCEEVAQLLLEGKKGDELAAAVRCLDRMRTVTPDVQLQYPHRRSSSVPLPDHRYNGIALPALPFLTLSRSGSPMDDVTMARMMMGQRRASSAQPFHTRSWTMPGPSTLARDDSPLPDPDTSLFDPSFLDGASNFGFHMAPAPSEPFSFGDFLSNLPPNVSSSNDLGMSALEGVAPHELLNHGPSAQVPFSELHPHPELDPLTWLPIDSTRSDPSSTYSGSPSPSETSLPVHAPKPKHASAPFEMWTTNDSTMHQPHQPHQPVHDYQHQHIDFTQTYEQTYEQHGGDMSIGMDFSQSQPQPCGGEMDMHHAMHQYGSGLDALFEPSYGAGNVTGHVSVVDYQYNDMVHEYH</sequence>
<feature type="DNA-binding region" description="HMG box" evidence="3">
    <location>
        <begin position="95"/>
        <end position="164"/>
    </location>
</feature>
<feature type="region of interest" description="Disordered" evidence="4">
    <location>
        <begin position="385"/>
        <end position="427"/>
    </location>
</feature>
<evidence type="ECO:0000313" key="7">
    <source>
        <dbReference type="Proteomes" id="UP000054166"/>
    </source>
</evidence>
<accession>A0A0C3FXW8</accession>
<dbReference type="SMART" id="SM00398">
    <property type="entry name" value="HMG"/>
    <property type="match status" value="1"/>
</dbReference>
<evidence type="ECO:0000259" key="5">
    <source>
        <dbReference type="PROSITE" id="PS50118"/>
    </source>
</evidence>
<protein>
    <recommendedName>
        <fullName evidence="5">HMG box domain-containing protein</fullName>
    </recommendedName>
</protein>
<feature type="compositionally biased region" description="Polar residues" evidence="4">
    <location>
        <begin position="276"/>
        <end position="287"/>
    </location>
</feature>
<dbReference type="HOGENOM" id="CLU_026247_0_0_1"/>
<dbReference type="Proteomes" id="UP000054166">
    <property type="component" value="Unassembled WGS sequence"/>
</dbReference>
<evidence type="ECO:0000313" key="6">
    <source>
        <dbReference type="EMBL" id="KIM84424.1"/>
    </source>
</evidence>
<dbReference type="PROSITE" id="PS50118">
    <property type="entry name" value="HMG_BOX_2"/>
    <property type="match status" value="1"/>
</dbReference>
<name>A0A0C3FXW8_PILCF</name>
<dbReference type="GO" id="GO:0005634">
    <property type="term" value="C:nucleus"/>
    <property type="evidence" value="ECO:0007669"/>
    <property type="project" value="UniProtKB-UniRule"/>
</dbReference>
<dbReference type="Pfam" id="PF00505">
    <property type="entry name" value="HMG_box"/>
    <property type="match status" value="1"/>
</dbReference>
<dbReference type="GO" id="GO:0000978">
    <property type="term" value="F:RNA polymerase II cis-regulatory region sequence-specific DNA binding"/>
    <property type="evidence" value="ECO:0007669"/>
    <property type="project" value="TreeGrafter"/>
</dbReference>
<evidence type="ECO:0000256" key="1">
    <source>
        <dbReference type="ARBA" id="ARBA00023125"/>
    </source>
</evidence>
<evidence type="ECO:0000256" key="3">
    <source>
        <dbReference type="PROSITE-ProRule" id="PRU00267"/>
    </source>
</evidence>
<reference evidence="7" key="2">
    <citation type="submission" date="2015-01" db="EMBL/GenBank/DDBJ databases">
        <title>Evolutionary Origins and Diversification of the Mycorrhizal Mutualists.</title>
        <authorList>
            <consortium name="DOE Joint Genome Institute"/>
            <consortium name="Mycorrhizal Genomics Consortium"/>
            <person name="Kohler A."/>
            <person name="Kuo A."/>
            <person name="Nagy L.G."/>
            <person name="Floudas D."/>
            <person name="Copeland A."/>
            <person name="Barry K.W."/>
            <person name="Cichocki N."/>
            <person name="Veneault-Fourrey C."/>
            <person name="LaButti K."/>
            <person name="Lindquist E.A."/>
            <person name="Lipzen A."/>
            <person name="Lundell T."/>
            <person name="Morin E."/>
            <person name="Murat C."/>
            <person name="Riley R."/>
            <person name="Ohm R."/>
            <person name="Sun H."/>
            <person name="Tunlid A."/>
            <person name="Henrissat B."/>
            <person name="Grigoriev I.V."/>
            <person name="Hibbett D.S."/>
            <person name="Martin F."/>
        </authorList>
    </citation>
    <scope>NUCLEOTIDE SEQUENCE [LARGE SCALE GENOMIC DNA]</scope>
    <source>
        <strain evidence="7">F 1598</strain>
    </source>
</reference>
<keyword evidence="2 3" id="KW-0539">Nucleus</keyword>
<dbReference type="PANTHER" id="PTHR45789">
    <property type="entry name" value="FI18025P1"/>
    <property type="match status" value="1"/>
</dbReference>
<feature type="region of interest" description="Disordered" evidence="4">
    <location>
        <begin position="276"/>
        <end position="298"/>
    </location>
</feature>
<gene>
    <name evidence="6" type="ORF">PILCRDRAFT_817978</name>
</gene>
<feature type="domain" description="HMG box" evidence="5">
    <location>
        <begin position="95"/>
        <end position="164"/>
    </location>
</feature>
<dbReference type="CDD" id="cd01389">
    <property type="entry name" value="HMG-box_ROX1-like"/>
    <property type="match status" value="1"/>
</dbReference>
<feature type="compositionally biased region" description="Basic residues" evidence="4">
    <location>
        <begin position="80"/>
        <end position="91"/>
    </location>
</feature>
<dbReference type="Gene3D" id="1.10.30.10">
    <property type="entry name" value="High mobility group box domain"/>
    <property type="match status" value="1"/>
</dbReference>
<dbReference type="EMBL" id="KN832987">
    <property type="protein sequence ID" value="KIM84424.1"/>
    <property type="molecule type" value="Genomic_DNA"/>
</dbReference>
<dbReference type="InterPro" id="IPR036910">
    <property type="entry name" value="HMG_box_dom_sf"/>
</dbReference>
<dbReference type="PANTHER" id="PTHR45789:SF2">
    <property type="entry name" value="FI18025P1"/>
    <property type="match status" value="1"/>
</dbReference>
<keyword evidence="7" id="KW-1185">Reference proteome</keyword>
<feature type="compositionally biased region" description="Low complexity" evidence="4">
    <location>
        <begin position="398"/>
        <end position="414"/>
    </location>
</feature>
<organism evidence="6 7">
    <name type="scientific">Piloderma croceum (strain F 1598)</name>
    <dbReference type="NCBI Taxonomy" id="765440"/>
    <lineage>
        <taxon>Eukaryota</taxon>
        <taxon>Fungi</taxon>
        <taxon>Dikarya</taxon>
        <taxon>Basidiomycota</taxon>
        <taxon>Agaricomycotina</taxon>
        <taxon>Agaricomycetes</taxon>
        <taxon>Agaricomycetidae</taxon>
        <taxon>Atheliales</taxon>
        <taxon>Atheliaceae</taxon>
        <taxon>Piloderma</taxon>
    </lineage>
</organism>
<dbReference type="AlphaFoldDB" id="A0A0C3FXW8"/>
<dbReference type="SUPFAM" id="SSF47095">
    <property type="entry name" value="HMG-box"/>
    <property type="match status" value="1"/>
</dbReference>
<proteinExistence type="predicted"/>
<reference evidence="6 7" key="1">
    <citation type="submission" date="2014-04" db="EMBL/GenBank/DDBJ databases">
        <authorList>
            <consortium name="DOE Joint Genome Institute"/>
            <person name="Kuo A."/>
            <person name="Tarkka M."/>
            <person name="Buscot F."/>
            <person name="Kohler A."/>
            <person name="Nagy L.G."/>
            <person name="Floudas D."/>
            <person name="Copeland A."/>
            <person name="Barry K.W."/>
            <person name="Cichocki N."/>
            <person name="Veneault-Fourrey C."/>
            <person name="LaButti K."/>
            <person name="Lindquist E.A."/>
            <person name="Lipzen A."/>
            <person name="Lundell T."/>
            <person name="Morin E."/>
            <person name="Murat C."/>
            <person name="Sun H."/>
            <person name="Tunlid A."/>
            <person name="Henrissat B."/>
            <person name="Grigoriev I.V."/>
            <person name="Hibbett D.S."/>
            <person name="Martin F."/>
            <person name="Nordberg H.P."/>
            <person name="Cantor M.N."/>
            <person name="Hua S.X."/>
        </authorList>
    </citation>
    <scope>NUCLEOTIDE SEQUENCE [LARGE SCALE GENOMIC DNA]</scope>
    <source>
        <strain evidence="6 7">F 1598</strain>
    </source>
</reference>
<evidence type="ECO:0000256" key="2">
    <source>
        <dbReference type="ARBA" id="ARBA00023242"/>
    </source>
</evidence>
<keyword evidence="1 3" id="KW-0238">DNA-binding</keyword>
<dbReference type="OrthoDB" id="6247875at2759"/>
<feature type="region of interest" description="Disordered" evidence="4">
    <location>
        <begin position="42"/>
        <end position="95"/>
    </location>
</feature>
<evidence type="ECO:0000256" key="4">
    <source>
        <dbReference type="SAM" id="MobiDB-lite"/>
    </source>
</evidence>
<dbReference type="InterPro" id="IPR009071">
    <property type="entry name" value="HMG_box_dom"/>
</dbReference>
<dbReference type="InParanoid" id="A0A0C3FXW8"/>